<keyword evidence="1" id="KW-0802">TPR repeat</keyword>
<accession>A0A7M2Y9T3</accession>
<dbReference type="SUPFAM" id="SSF48452">
    <property type="entry name" value="TPR-like"/>
    <property type="match status" value="1"/>
</dbReference>
<sequence length="164" mass="19094">MSFAMIKKTIPTDRSIAWISLVPQLLLMAFLFGIFYILKVKEPFVFVGFTYLLLSFGLKKIFLKNHNKGIVLTKEGKDMEAIASFKKSASFFSKYSWIDRYRYITLLGSSKYSYREMALINIAFCYVQLGEIEKAKEYYQNILREYPGNNLAKQYLLKLNSPQA</sequence>
<evidence type="ECO:0000256" key="1">
    <source>
        <dbReference type="PROSITE-ProRule" id="PRU00339"/>
    </source>
</evidence>
<name>A0A7M2Y9T3_9FLAO</name>
<evidence type="ECO:0000313" key="4">
    <source>
        <dbReference type="Proteomes" id="UP000594195"/>
    </source>
</evidence>
<dbReference type="InterPro" id="IPR019734">
    <property type="entry name" value="TPR_rpt"/>
</dbReference>
<dbReference type="Pfam" id="PF13174">
    <property type="entry name" value="TPR_6"/>
    <property type="match status" value="1"/>
</dbReference>
<keyword evidence="2" id="KW-1133">Transmembrane helix</keyword>
<dbReference type="PROSITE" id="PS50005">
    <property type="entry name" value="TPR"/>
    <property type="match status" value="1"/>
</dbReference>
<proteinExistence type="predicted"/>
<feature type="transmembrane region" description="Helical" evidence="2">
    <location>
        <begin position="44"/>
        <end position="62"/>
    </location>
</feature>
<protein>
    <submittedName>
        <fullName evidence="3">Tetratricopeptide repeat protein</fullName>
    </submittedName>
</protein>
<keyword evidence="4" id="KW-1185">Reference proteome</keyword>
<dbReference type="SMART" id="SM00028">
    <property type="entry name" value="TPR"/>
    <property type="match status" value="2"/>
</dbReference>
<evidence type="ECO:0000313" key="3">
    <source>
        <dbReference type="EMBL" id="QOW10860.1"/>
    </source>
</evidence>
<dbReference type="Gene3D" id="1.25.40.10">
    <property type="entry name" value="Tetratricopeptide repeat domain"/>
    <property type="match status" value="1"/>
</dbReference>
<keyword evidence="2" id="KW-0812">Transmembrane</keyword>
<reference evidence="3 4" key="1">
    <citation type="submission" date="2019-05" db="EMBL/GenBank/DDBJ databases">
        <title>Chryseobacterium sp. isolated from King George Island, maritime Antarctica.</title>
        <authorList>
            <person name="Peng X."/>
        </authorList>
    </citation>
    <scope>NUCLEOTIDE SEQUENCE [LARGE SCALE GENOMIC DNA]</scope>
    <source>
        <strain evidence="3 4">7-3A</strain>
    </source>
</reference>
<feature type="transmembrane region" description="Helical" evidence="2">
    <location>
        <begin position="16"/>
        <end position="38"/>
    </location>
</feature>
<dbReference type="InterPro" id="IPR011990">
    <property type="entry name" value="TPR-like_helical_dom_sf"/>
</dbReference>
<dbReference type="KEGG" id="kfa:Q73A0000_11080"/>
<keyword evidence="2" id="KW-0472">Membrane</keyword>
<dbReference type="AlphaFoldDB" id="A0A7M2Y9T3"/>
<organism evidence="3 4">
    <name type="scientific">Kaistella flava</name>
    <name type="common">ex Peng et al. 2021</name>
    <dbReference type="NCBI Taxonomy" id="2038776"/>
    <lineage>
        <taxon>Bacteria</taxon>
        <taxon>Pseudomonadati</taxon>
        <taxon>Bacteroidota</taxon>
        <taxon>Flavobacteriia</taxon>
        <taxon>Flavobacteriales</taxon>
        <taxon>Weeksellaceae</taxon>
        <taxon>Chryseobacterium group</taxon>
        <taxon>Kaistella</taxon>
    </lineage>
</organism>
<dbReference type="Proteomes" id="UP000594195">
    <property type="component" value="Chromosome"/>
</dbReference>
<feature type="repeat" description="TPR" evidence="1">
    <location>
        <begin position="116"/>
        <end position="149"/>
    </location>
</feature>
<gene>
    <name evidence="3" type="ORF">Q73A0000_11080</name>
</gene>
<dbReference type="EMBL" id="CP040442">
    <property type="protein sequence ID" value="QOW10860.1"/>
    <property type="molecule type" value="Genomic_DNA"/>
</dbReference>
<evidence type="ECO:0000256" key="2">
    <source>
        <dbReference type="SAM" id="Phobius"/>
    </source>
</evidence>